<dbReference type="InterPro" id="IPR041657">
    <property type="entry name" value="HTH_17"/>
</dbReference>
<reference evidence="2 3" key="1">
    <citation type="submission" date="2024-03" db="EMBL/GenBank/DDBJ databases">
        <title>Mouse gut bacterial collection (mGBC) of GemPharmatech.</title>
        <authorList>
            <person name="He Y."/>
            <person name="Dong L."/>
            <person name="Wu D."/>
            <person name="Gao X."/>
            <person name="Lin Z."/>
        </authorList>
    </citation>
    <scope>NUCLEOTIDE SEQUENCE [LARGE SCALE GENOMIC DNA]</scope>
    <source>
        <strain evidence="2 3">54-13</strain>
    </source>
</reference>
<dbReference type="PANTHER" id="PTHR34585">
    <property type="match status" value="1"/>
</dbReference>
<keyword evidence="3" id="KW-1185">Reference proteome</keyword>
<dbReference type="EMBL" id="JBCLPP010000067">
    <property type="protein sequence ID" value="MEY8246651.1"/>
    <property type="molecule type" value="Genomic_DNA"/>
</dbReference>
<comment type="caution">
    <text evidence="2">The sequence shown here is derived from an EMBL/GenBank/DDBJ whole genome shotgun (WGS) entry which is preliminary data.</text>
</comment>
<dbReference type="InterPro" id="IPR009061">
    <property type="entry name" value="DNA-bd_dom_put_sf"/>
</dbReference>
<dbReference type="RefSeq" id="WP_302591132.1">
    <property type="nucleotide sequence ID" value="NZ_JBCLPP010000067.1"/>
</dbReference>
<dbReference type="Proteomes" id="UP001565200">
    <property type="component" value="Unassembled WGS sequence"/>
</dbReference>
<accession>A0ABV4D146</accession>
<proteinExistence type="predicted"/>
<dbReference type="Pfam" id="PF12728">
    <property type="entry name" value="HTH_17"/>
    <property type="match status" value="1"/>
</dbReference>
<protein>
    <submittedName>
        <fullName evidence="2">Helix-turn-helix domain-containing protein</fullName>
    </submittedName>
</protein>
<organism evidence="2 3">
    <name type="scientific">Heminiphilus faecis</name>
    <dbReference type="NCBI Taxonomy" id="2601703"/>
    <lineage>
        <taxon>Bacteria</taxon>
        <taxon>Pseudomonadati</taxon>
        <taxon>Bacteroidota</taxon>
        <taxon>Bacteroidia</taxon>
        <taxon>Bacteroidales</taxon>
        <taxon>Muribaculaceae</taxon>
        <taxon>Heminiphilus</taxon>
    </lineage>
</organism>
<evidence type="ECO:0000313" key="3">
    <source>
        <dbReference type="Proteomes" id="UP001565200"/>
    </source>
</evidence>
<name>A0ABV4D146_9BACT</name>
<feature type="domain" description="Helix-turn-helix" evidence="1">
    <location>
        <begin position="41"/>
        <end position="86"/>
    </location>
</feature>
<gene>
    <name evidence="2" type="ORF">AAK873_13670</name>
</gene>
<sequence length="92" mass="10706">MQTREERKSLFQLIGEIKDSVNTLTDLARPMFNGNRFISDTELAKRLRISKRTLANYRSNGIIGFYCIEGKILYAESDIEDYLKDNYLPPLI</sequence>
<dbReference type="PANTHER" id="PTHR34585:SF22">
    <property type="entry name" value="HELIX-TURN-HELIX DOMAIN-CONTAINING PROTEIN"/>
    <property type="match status" value="1"/>
</dbReference>
<dbReference type="SUPFAM" id="SSF46955">
    <property type="entry name" value="Putative DNA-binding domain"/>
    <property type="match status" value="1"/>
</dbReference>
<evidence type="ECO:0000259" key="1">
    <source>
        <dbReference type="Pfam" id="PF12728"/>
    </source>
</evidence>
<evidence type="ECO:0000313" key="2">
    <source>
        <dbReference type="EMBL" id="MEY8246651.1"/>
    </source>
</evidence>